<evidence type="ECO:0000256" key="4">
    <source>
        <dbReference type="ARBA" id="ARBA00022801"/>
    </source>
</evidence>
<evidence type="ECO:0000313" key="12">
    <source>
        <dbReference type="EMBL" id="GLI63485.1"/>
    </source>
</evidence>
<dbReference type="InterPro" id="IPR032632">
    <property type="entry name" value="Peptidase_M16_M"/>
</dbReference>
<keyword evidence="2" id="KW-0645">Protease</keyword>
<evidence type="ECO:0000259" key="9">
    <source>
        <dbReference type="Pfam" id="PF05193"/>
    </source>
</evidence>
<feature type="compositionally biased region" description="Low complexity" evidence="7">
    <location>
        <begin position="949"/>
        <end position="967"/>
    </location>
</feature>
<name>A0ABQ5S168_9CHLO</name>
<evidence type="ECO:0000256" key="3">
    <source>
        <dbReference type="ARBA" id="ARBA00022723"/>
    </source>
</evidence>
<feature type="region of interest" description="Disordered" evidence="7">
    <location>
        <begin position="941"/>
        <end position="972"/>
    </location>
</feature>
<dbReference type="Proteomes" id="UP001165090">
    <property type="component" value="Unassembled WGS sequence"/>
</dbReference>
<feature type="domain" description="Peptidase M16 middle/third" evidence="10">
    <location>
        <begin position="288"/>
        <end position="353"/>
    </location>
</feature>
<reference evidence="12 13" key="1">
    <citation type="journal article" date="2023" name="IScience">
        <title>Expanded male sex-determining region conserved during the evolution of homothallism in the green alga Volvox.</title>
        <authorList>
            <person name="Yamamoto K."/>
            <person name="Matsuzaki R."/>
            <person name="Mahakham W."/>
            <person name="Heman W."/>
            <person name="Sekimoto H."/>
            <person name="Kawachi M."/>
            <person name="Minakuchi Y."/>
            <person name="Toyoda A."/>
            <person name="Nozaki H."/>
        </authorList>
    </citation>
    <scope>NUCLEOTIDE SEQUENCE [LARGE SCALE GENOMIC DNA]</scope>
    <source>
        <strain evidence="12 13">NIES-4468</strain>
    </source>
</reference>
<proteinExistence type="inferred from homology"/>
<dbReference type="Pfam" id="PF00675">
    <property type="entry name" value="Peptidase_M16"/>
    <property type="match status" value="1"/>
</dbReference>
<gene>
    <name evidence="12" type="ORF">VaNZ11_006466</name>
</gene>
<feature type="region of interest" description="Disordered" evidence="7">
    <location>
        <begin position="906"/>
        <end position="925"/>
    </location>
</feature>
<dbReference type="Gene3D" id="3.30.830.10">
    <property type="entry name" value="Metalloenzyme, LuxS/M16 peptidase-like"/>
    <property type="match status" value="5"/>
</dbReference>
<dbReference type="PANTHER" id="PTHR43690">
    <property type="entry name" value="NARDILYSIN"/>
    <property type="match status" value="1"/>
</dbReference>
<dbReference type="EMBL" id="BSDZ01000015">
    <property type="protein sequence ID" value="GLI63485.1"/>
    <property type="molecule type" value="Genomic_DNA"/>
</dbReference>
<comment type="caution">
    <text evidence="12">The sequence shown here is derived from an EMBL/GenBank/DDBJ whole genome shotgun (WGS) entry which is preliminary data.</text>
</comment>
<dbReference type="InterPro" id="IPR011765">
    <property type="entry name" value="Pept_M16_N"/>
</dbReference>
<keyword evidence="13" id="KW-1185">Reference proteome</keyword>
<evidence type="ECO:0000256" key="7">
    <source>
        <dbReference type="SAM" id="MobiDB-lite"/>
    </source>
</evidence>
<dbReference type="InterPro" id="IPR050626">
    <property type="entry name" value="Peptidase_M16"/>
</dbReference>
<feature type="domain" description="Peptidase M16 N-terminal" evidence="8">
    <location>
        <begin position="3"/>
        <end position="74"/>
    </location>
</feature>
<evidence type="ECO:0000259" key="11">
    <source>
        <dbReference type="Pfam" id="PF22456"/>
    </source>
</evidence>
<feature type="compositionally biased region" description="Basic and acidic residues" evidence="7">
    <location>
        <begin position="767"/>
        <end position="780"/>
    </location>
</feature>
<feature type="compositionally biased region" description="Low complexity" evidence="7">
    <location>
        <begin position="753"/>
        <end position="766"/>
    </location>
</feature>
<keyword evidence="6" id="KW-0482">Metalloprotease</keyword>
<protein>
    <submittedName>
        <fullName evidence="12">Uncharacterized protein</fullName>
    </submittedName>
</protein>
<dbReference type="SUPFAM" id="SSF63411">
    <property type="entry name" value="LuxS/MPP-like metallohydrolase"/>
    <property type="match status" value="5"/>
</dbReference>
<feature type="domain" description="Coenzyme PQQ synthesis protein F-like C-terminal lobe" evidence="11">
    <location>
        <begin position="826"/>
        <end position="888"/>
    </location>
</feature>
<feature type="domain" description="Peptidase M16 C-terminal" evidence="9">
    <location>
        <begin position="102"/>
        <end position="280"/>
    </location>
</feature>
<keyword evidence="3" id="KW-0479">Metal-binding</keyword>
<dbReference type="Pfam" id="PF16187">
    <property type="entry name" value="Peptidase_M16_M"/>
    <property type="match status" value="2"/>
</dbReference>
<evidence type="ECO:0000256" key="6">
    <source>
        <dbReference type="ARBA" id="ARBA00023049"/>
    </source>
</evidence>
<dbReference type="InterPro" id="IPR054734">
    <property type="entry name" value="PqqF-like_C_4"/>
</dbReference>
<organism evidence="12 13">
    <name type="scientific">Volvox africanus</name>
    <dbReference type="NCBI Taxonomy" id="51714"/>
    <lineage>
        <taxon>Eukaryota</taxon>
        <taxon>Viridiplantae</taxon>
        <taxon>Chlorophyta</taxon>
        <taxon>core chlorophytes</taxon>
        <taxon>Chlorophyceae</taxon>
        <taxon>CS clade</taxon>
        <taxon>Chlamydomonadales</taxon>
        <taxon>Volvocaceae</taxon>
        <taxon>Volvox</taxon>
    </lineage>
</organism>
<feature type="region of interest" description="Disordered" evidence="7">
    <location>
        <begin position="729"/>
        <end position="780"/>
    </location>
</feature>
<feature type="compositionally biased region" description="Polar residues" evidence="7">
    <location>
        <begin position="909"/>
        <end position="920"/>
    </location>
</feature>
<dbReference type="InterPro" id="IPR007863">
    <property type="entry name" value="Peptidase_M16_C"/>
</dbReference>
<accession>A0ABQ5S168</accession>
<dbReference type="InterPro" id="IPR011249">
    <property type="entry name" value="Metalloenz_LuxS/M16"/>
</dbReference>
<comment type="similarity">
    <text evidence="1">Belongs to the peptidase M16 family.</text>
</comment>
<evidence type="ECO:0000313" key="13">
    <source>
        <dbReference type="Proteomes" id="UP001165090"/>
    </source>
</evidence>
<dbReference type="PANTHER" id="PTHR43690:SF18">
    <property type="entry name" value="INSULIN-DEGRADING ENZYME-RELATED"/>
    <property type="match status" value="1"/>
</dbReference>
<feature type="compositionally biased region" description="Low complexity" evidence="7">
    <location>
        <begin position="729"/>
        <end position="744"/>
    </location>
</feature>
<evidence type="ECO:0000256" key="5">
    <source>
        <dbReference type="ARBA" id="ARBA00022833"/>
    </source>
</evidence>
<evidence type="ECO:0000259" key="10">
    <source>
        <dbReference type="Pfam" id="PF16187"/>
    </source>
</evidence>
<dbReference type="Pfam" id="PF22456">
    <property type="entry name" value="PqqF-like_C_4"/>
    <property type="match status" value="1"/>
</dbReference>
<evidence type="ECO:0000256" key="2">
    <source>
        <dbReference type="ARBA" id="ARBA00022670"/>
    </source>
</evidence>
<feature type="domain" description="Peptidase M16 middle/third" evidence="10">
    <location>
        <begin position="405"/>
        <end position="621"/>
    </location>
</feature>
<sequence>MTNAYTAAEHTNYHFDVNWESLCPALDRFAQFFISPTISRDGIEREVKAVDSEHSKNLQSDAWRKSQVNKATANSKHPWSRFSTGTYETLYTLPLAAGTDPRDAVADFYDRYYSADRSSLAVLGRQSLEELEEMVRPIFAPIPKKQLQRSGFTEDVFLPGQVGVLIKLVPVREGQSLELTWQVPPSERLYREQPLGYLSHLLGHEGDGSVFALLKAAGWASALWAGESGGSMSFTSFFTIHIDLTDEGQRNIREVATTVFRYLELLRRPGGICERIWEEVRGLAQLHFDSRDRSKPLTYCTTLSSGLQLYPAKDLLPAVYGVPREFSPSNIREALELMTPQRVRALWISKAHNPPAAAPTEVASADAQPMAAQEAASLDEAEARADTAAAEAAEAGVVDTTLKEQDQELLTEPVYGTRYNIGPLPAEWLAEWIAACSQDEPRLHLPAPNRFIPTDLSLADDESNAAGAVPTVAVAVPGRLRIWHKPETRFRQPKAVLYLDVQSPEAYTSPRAAVMTRLFTKLMLDYLNEVAYPAQQAGLDYNLLNTQSGWHLLLSGYNHKMPELLEEVLERLAGFKVLPDRFEFVREGLVREYANQLHNQPYSWAMYRAEMLTTARRWPIEVYGSEAATVTAEELQVFVRHRLCSRCFVEGLGAGNLRRREVLHCAALLLNCLRDKCGAAELHSAERAELRMLEIPPTPLPPLASPPTAAVSAAAAAATAAAGASRDATADAAESSSGTSAVDVGTDDGGGAEAASRDAANAAKAADGNKGKRGNGEGEREAVTGISGGWLFSEDVPNPQDENSAALVMYQVGPDDLRRNALRSLFVHLAKRDAFSELRTRQQLGYIVSLHGGSEHGVGYVEMLVQTNAFNAEELCHRLDDFMMWFLETGLPEKCGITATAATAAATASQASRPVQSGSDSGREKDMVAAADGVDWAAAGGQREKTLQTSTAAASSSSVSSGADTGANAADVSNGSDVVTAVTATADKRADSPTQFAIAVEELAKSKLETPKKLGDLANRWWSEVHKGHYCFDRQEAEVAQLRSLTPGELLSFARELLIGTPITAPSMPRPVPLSPPRPPVTTSAMDHTGCGTYHCKRLSVHIRGKGEATRAAAAVVAAAAAVPTAAAADASCGGNPRCRRPYSLIPEKDPFSWKRGCVQLPSVQALWAARRATAAAAGYNGNGSGGAAAGCEFIPYLNVAQDELEQLLKT</sequence>
<keyword evidence="4" id="KW-0378">Hydrolase</keyword>
<dbReference type="Pfam" id="PF05193">
    <property type="entry name" value="Peptidase_M16_C"/>
    <property type="match status" value="1"/>
</dbReference>
<evidence type="ECO:0000259" key="8">
    <source>
        <dbReference type="Pfam" id="PF00675"/>
    </source>
</evidence>
<keyword evidence="5" id="KW-0862">Zinc</keyword>
<evidence type="ECO:0000256" key="1">
    <source>
        <dbReference type="ARBA" id="ARBA00007261"/>
    </source>
</evidence>